<dbReference type="EMBL" id="KI894022">
    <property type="protein sequence ID" value="OCF24709.1"/>
    <property type="molecule type" value="Genomic_DNA"/>
</dbReference>
<protein>
    <submittedName>
        <fullName evidence="1">Uncharacterized protein</fullName>
    </submittedName>
</protein>
<gene>
    <name evidence="1" type="ORF">I302_06170</name>
</gene>
<reference evidence="1" key="2">
    <citation type="submission" date="2014-01" db="EMBL/GenBank/DDBJ databases">
        <title>Evolution of pathogenesis and genome organization in the Tremellales.</title>
        <authorList>
            <person name="Cuomo C."/>
            <person name="Litvintseva A."/>
            <person name="Heitman J."/>
            <person name="Chen Y."/>
            <person name="Sun S."/>
            <person name="Springer D."/>
            <person name="Dromer F."/>
            <person name="Young S."/>
            <person name="Zeng Q."/>
            <person name="Chapman S."/>
            <person name="Gujja S."/>
            <person name="Saif S."/>
            <person name="Birren B."/>
        </authorList>
    </citation>
    <scope>NUCLEOTIDE SEQUENCE</scope>
    <source>
        <strain evidence="1">CBS 10118</strain>
    </source>
</reference>
<accession>A0A1B9G119</accession>
<reference evidence="1" key="1">
    <citation type="submission" date="2013-07" db="EMBL/GenBank/DDBJ databases">
        <title>The Genome Sequence of Cryptococcus bestiolae CBS10118.</title>
        <authorList>
            <consortium name="The Broad Institute Genome Sequencing Platform"/>
            <person name="Cuomo C."/>
            <person name="Litvintseva A."/>
            <person name="Chen Y."/>
            <person name="Heitman J."/>
            <person name="Sun S."/>
            <person name="Springer D."/>
            <person name="Dromer F."/>
            <person name="Young S.K."/>
            <person name="Zeng Q."/>
            <person name="Gargeya S."/>
            <person name="Fitzgerald M."/>
            <person name="Abouelleil A."/>
            <person name="Alvarado L."/>
            <person name="Berlin A.M."/>
            <person name="Chapman S.B."/>
            <person name="Dewar J."/>
            <person name="Goldberg J."/>
            <person name="Griggs A."/>
            <person name="Gujja S."/>
            <person name="Hansen M."/>
            <person name="Howarth C."/>
            <person name="Imamovic A."/>
            <person name="Larimer J."/>
            <person name="McCowan C."/>
            <person name="Murphy C."/>
            <person name="Pearson M."/>
            <person name="Priest M."/>
            <person name="Roberts A."/>
            <person name="Saif S."/>
            <person name="Shea T."/>
            <person name="Sykes S."/>
            <person name="Wortman J."/>
            <person name="Nusbaum C."/>
            <person name="Birren B."/>
        </authorList>
    </citation>
    <scope>NUCLEOTIDE SEQUENCE [LARGE SCALE GENOMIC DNA]</scope>
    <source>
        <strain evidence="1">CBS 10118</strain>
    </source>
</reference>
<organism evidence="1">
    <name type="scientific">Kwoniella bestiolae CBS 10118</name>
    <dbReference type="NCBI Taxonomy" id="1296100"/>
    <lineage>
        <taxon>Eukaryota</taxon>
        <taxon>Fungi</taxon>
        <taxon>Dikarya</taxon>
        <taxon>Basidiomycota</taxon>
        <taxon>Agaricomycotina</taxon>
        <taxon>Tremellomycetes</taxon>
        <taxon>Tremellales</taxon>
        <taxon>Cryptococcaceae</taxon>
        <taxon>Kwoniella</taxon>
    </lineage>
</organism>
<proteinExistence type="predicted"/>
<dbReference type="VEuPathDB" id="FungiDB:I302_06170"/>
<name>A0A1B9G119_9TREE</name>
<sequence>MLMADSDSSPQINNSACTTAQQFRASFKILFTFVGAPNQHLRFPEGSPAPKRFECCPIPPRPLDPESQVFILRVSMLHRGMWEVRHETELPGVNKIFEGRDKSLDEAEKILISTSELSGLSIERTRQTTSTPRPTIVDPVEGLNLTFLVKASTNQDFHKIMERVSRQATVDILYVMGQDEADDHQPQQDASGGSAVPIEAVRSPATTEDQACWLQSVKVQVELILTKRSSDFANISQALLHVMHQPFNNGRTASVNKKCFSSYAFEDVQNELAEQGYVKYELFGKFGADLHKDNLWSFGRLCALNSGLLPPHQFRQLENETDVAMILALTTLASRTREEGRKKANLKGYSGW</sequence>
<dbReference type="OrthoDB" id="10604597at2759"/>
<evidence type="ECO:0000313" key="1">
    <source>
        <dbReference type="EMBL" id="OCF24709.1"/>
    </source>
</evidence>
<dbReference type="AlphaFoldDB" id="A0A1B9G119"/>